<accession>A0A9W5IQI0</accession>
<dbReference type="Pfam" id="PF06996">
    <property type="entry name" value="T6SS_TssG"/>
    <property type="match status" value="1"/>
</dbReference>
<organism evidence="1 2">
    <name type="scientific">Neisseria subflava NJ9703</name>
    <dbReference type="NCBI Taxonomy" id="546268"/>
    <lineage>
        <taxon>Bacteria</taxon>
        <taxon>Pseudomonadati</taxon>
        <taxon>Pseudomonadota</taxon>
        <taxon>Betaproteobacteria</taxon>
        <taxon>Neisseriales</taxon>
        <taxon>Neisseriaceae</taxon>
        <taxon>Neisseria</taxon>
    </lineage>
</organism>
<dbReference type="AlphaFoldDB" id="A0A9W5IQI0"/>
<evidence type="ECO:0000313" key="1">
    <source>
        <dbReference type="EMBL" id="EFC52007.1"/>
    </source>
</evidence>
<comment type="caution">
    <text evidence="1">The sequence shown here is derived from an EMBL/GenBank/DDBJ whole genome shotgun (WGS) entry which is preliminary data.</text>
</comment>
<dbReference type="Proteomes" id="UP000004621">
    <property type="component" value="Unassembled WGS sequence"/>
</dbReference>
<gene>
    <name evidence="1" type="ORF">NEISUBOT_04410</name>
</gene>
<dbReference type="InterPro" id="IPR010732">
    <property type="entry name" value="T6SS_TssG-like"/>
</dbReference>
<dbReference type="EMBL" id="ACEO02000006">
    <property type="protein sequence ID" value="EFC52007.1"/>
    <property type="molecule type" value="Genomic_DNA"/>
</dbReference>
<dbReference type="RefSeq" id="WP_004520038.1">
    <property type="nucleotide sequence ID" value="NZ_ACEO02000006.1"/>
</dbReference>
<evidence type="ECO:0000313" key="2">
    <source>
        <dbReference type="Proteomes" id="UP000004621"/>
    </source>
</evidence>
<protein>
    <submittedName>
        <fullName evidence="1">Type VI secretion protein, VC_A0111 family</fullName>
    </submittedName>
</protein>
<dbReference type="PANTHER" id="PTHR35564:SF4">
    <property type="entry name" value="CYTOPLASMIC PROTEIN"/>
    <property type="match status" value="1"/>
</dbReference>
<dbReference type="NCBIfam" id="TIGR03347">
    <property type="entry name" value="VI_chp_1"/>
    <property type="match status" value="1"/>
</dbReference>
<reference evidence="1 2" key="1">
    <citation type="submission" date="2010-01" db="EMBL/GenBank/DDBJ databases">
        <authorList>
            <person name="Weinstock G."/>
            <person name="Sodergren E."/>
            <person name="Clifton S."/>
            <person name="Fulton L."/>
            <person name="Fulton B."/>
            <person name="Courtney L."/>
            <person name="Fronick C."/>
            <person name="Harrison M."/>
            <person name="Strong C."/>
            <person name="Farmer C."/>
            <person name="Delahaunty K."/>
            <person name="Markovic C."/>
            <person name="Hall O."/>
            <person name="Minx P."/>
            <person name="Tomlinson C."/>
            <person name="Mitreva M."/>
            <person name="Nelson J."/>
            <person name="Hou S."/>
            <person name="Wollam A."/>
            <person name="Pepin K.H."/>
            <person name="Johnson M."/>
            <person name="Bhonagiri V."/>
            <person name="Nash W.E."/>
            <person name="Warren W."/>
            <person name="Chinwalla A."/>
            <person name="Mardis E.R."/>
            <person name="Wilson R.K."/>
        </authorList>
    </citation>
    <scope>NUCLEOTIDE SEQUENCE [LARGE SCALE GENOMIC DNA]</scope>
    <source>
        <strain evidence="1 2">NJ9703</strain>
    </source>
</reference>
<sequence length="346" mass="39363">MSPVNPKTDFGDSLDNAWDEKLTVFLNKVSSQPYKYDYFSLLRQLESVKFITGGQILGKAISPKMEKIRIHQNPSLTFAPRNLQSVTLSPHYVEISINGFGLFGPSGPLPLHLTEYAYERQHQHGDRAWAGFANMLQHRLAILFYRAWANAQSITSLDKNAEDRFGKYIASFNGLNIPTTHNKGLIHEFAKRYFSGLLIKQSRSAVNLQQLLTRYFQVPVNIQTNVGYWVKVEEEKTQIGIMGNYTLGDGLLLGDKLYDVQSKFRIIIGPLTLPAYQSFFKDGINTARLREWVRLFAAEEYEWDIQPILMQKEVPLMDLGGNTQLGLSTWLGNVSRDAEDLIVSNH</sequence>
<name>A0A9W5IQI0_NEISU</name>
<dbReference type="PANTHER" id="PTHR35564">
    <property type="match status" value="1"/>
</dbReference>
<proteinExistence type="predicted"/>